<dbReference type="Pfam" id="PF13377">
    <property type="entry name" value="Peripla_BP_3"/>
    <property type="match status" value="1"/>
</dbReference>
<dbReference type="EMBL" id="MNLB01000001">
    <property type="protein sequence ID" value="PAC74196.1"/>
    <property type="molecule type" value="Genomic_DNA"/>
</dbReference>
<sequence length="349" mass="38346">MTLSSSQTNMRTASQRPKLSHIAKLANTTPSTVSKVINGRSGVSDETRQRIEALLKDMEYSKPPVKHALSTTIMLVLESMENPWVLDIMQGATDAAVKRSMTVTICAKNASDGNPNDTYRQAIRRARPKAVIFDNAYVPMRDRTLCQELGARYAVIDPSGTPCKDCMDVRIDNWTGGFEIGSHLINLGHRQFAAITGPMSTTCYPARLAGFRAALAQHDIVLNDTQVREGDYWSENARLHALDLLQQKNRPTAVFACSDTQAFGIYDAAHQLGLSIPEDLSVTGFDDINSARHLGPPLTTMRQPLAEMTRATLATLLSKHQSEDAQRTLLFPPTLVVRGSTGPAPEIRE</sequence>
<dbReference type="InterPro" id="IPR028082">
    <property type="entry name" value="Peripla_BP_I"/>
</dbReference>
<proteinExistence type="predicted"/>
<feature type="domain" description="HTH lacI-type" evidence="5">
    <location>
        <begin position="17"/>
        <end position="71"/>
    </location>
</feature>
<dbReference type="CDD" id="cd01392">
    <property type="entry name" value="HTH_LacI"/>
    <property type="match status" value="1"/>
</dbReference>
<dbReference type="PANTHER" id="PTHR30146:SF153">
    <property type="entry name" value="LACTOSE OPERON REPRESSOR"/>
    <property type="match status" value="1"/>
</dbReference>
<organism evidence="6 7">
    <name type="scientific">Bifidobacterium pseudocatenulatum</name>
    <dbReference type="NCBI Taxonomy" id="28026"/>
    <lineage>
        <taxon>Bacteria</taxon>
        <taxon>Bacillati</taxon>
        <taxon>Actinomycetota</taxon>
        <taxon>Actinomycetes</taxon>
        <taxon>Bifidobacteriales</taxon>
        <taxon>Bifidobacteriaceae</taxon>
        <taxon>Bifidobacterium</taxon>
    </lineage>
</organism>
<keyword evidence="1" id="KW-0805">Transcription regulation</keyword>
<name>A0A267WNJ3_BIFPS</name>
<feature type="compositionally biased region" description="Polar residues" evidence="4">
    <location>
        <begin position="1"/>
        <end position="17"/>
    </location>
</feature>
<protein>
    <submittedName>
        <fullName evidence="6">Transcriptional regulator, LacI family</fullName>
    </submittedName>
</protein>
<dbReference type="Gene3D" id="1.10.260.40">
    <property type="entry name" value="lambda repressor-like DNA-binding domains"/>
    <property type="match status" value="1"/>
</dbReference>
<dbReference type="AlphaFoldDB" id="A0A267WNJ3"/>
<dbReference type="Gene3D" id="3.40.50.2300">
    <property type="match status" value="2"/>
</dbReference>
<dbReference type="RefSeq" id="WP_229031148.1">
    <property type="nucleotide sequence ID" value="NZ_CAXYLE010000002.1"/>
</dbReference>
<reference evidence="6 7" key="1">
    <citation type="journal article" date="2017" name="ISME J.">
        <title>Unveiling bifidobacterial biogeography across the mammalian branch of the tree of life.</title>
        <authorList>
            <person name="Milani C."/>
            <person name="Mangifesta M."/>
            <person name="Mancabelli L."/>
            <person name="Lugli G.A."/>
            <person name="James K."/>
            <person name="Duranti S."/>
            <person name="Turroni F."/>
            <person name="Ferrario C."/>
            <person name="Ossiprandi M.C."/>
            <person name="van Sinderen D."/>
            <person name="Ventura M."/>
        </authorList>
    </citation>
    <scope>NUCLEOTIDE SEQUENCE [LARGE SCALE GENOMIC DNA]</scope>
    <source>
        <strain evidence="6 7">1E</strain>
    </source>
</reference>
<gene>
    <name evidence="6" type="ORF">BPS1E_0061</name>
</gene>
<evidence type="ECO:0000259" key="5">
    <source>
        <dbReference type="PROSITE" id="PS50932"/>
    </source>
</evidence>
<evidence type="ECO:0000313" key="7">
    <source>
        <dbReference type="Proteomes" id="UP000216789"/>
    </source>
</evidence>
<dbReference type="GO" id="GO:0000976">
    <property type="term" value="F:transcription cis-regulatory region binding"/>
    <property type="evidence" value="ECO:0007669"/>
    <property type="project" value="TreeGrafter"/>
</dbReference>
<keyword evidence="3" id="KW-0804">Transcription</keyword>
<comment type="caution">
    <text evidence="6">The sequence shown here is derived from an EMBL/GenBank/DDBJ whole genome shotgun (WGS) entry which is preliminary data.</text>
</comment>
<keyword evidence="2" id="KW-0238">DNA-binding</keyword>
<evidence type="ECO:0000256" key="3">
    <source>
        <dbReference type="ARBA" id="ARBA00023163"/>
    </source>
</evidence>
<evidence type="ECO:0000256" key="4">
    <source>
        <dbReference type="SAM" id="MobiDB-lite"/>
    </source>
</evidence>
<dbReference type="InterPro" id="IPR000843">
    <property type="entry name" value="HTH_LacI"/>
</dbReference>
<evidence type="ECO:0000256" key="1">
    <source>
        <dbReference type="ARBA" id="ARBA00023015"/>
    </source>
</evidence>
<dbReference type="SMART" id="SM00354">
    <property type="entry name" value="HTH_LACI"/>
    <property type="match status" value="1"/>
</dbReference>
<dbReference type="Pfam" id="PF00356">
    <property type="entry name" value="LacI"/>
    <property type="match status" value="1"/>
</dbReference>
<accession>A0A267WNJ3</accession>
<dbReference type="Proteomes" id="UP000216789">
    <property type="component" value="Unassembled WGS sequence"/>
</dbReference>
<dbReference type="SUPFAM" id="SSF53822">
    <property type="entry name" value="Periplasmic binding protein-like I"/>
    <property type="match status" value="1"/>
</dbReference>
<evidence type="ECO:0000313" key="6">
    <source>
        <dbReference type="EMBL" id="PAC74196.1"/>
    </source>
</evidence>
<dbReference type="GO" id="GO:0003700">
    <property type="term" value="F:DNA-binding transcription factor activity"/>
    <property type="evidence" value="ECO:0007669"/>
    <property type="project" value="TreeGrafter"/>
</dbReference>
<dbReference type="SUPFAM" id="SSF47413">
    <property type="entry name" value="lambda repressor-like DNA-binding domains"/>
    <property type="match status" value="1"/>
</dbReference>
<feature type="region of interest" description="Disordered" evidence="4">
    <location>
        <begin position="1"/>
        <end position="22"/>
    </location>
</feature>
<dbReference type="PANTHER" id="PTHR30146">
    <property type="entry name" value="LACI-RELATED TRANSCRIPTIONAL REPRESSOR"/>
    <property type="match status" value="1"/>
</dbReference>
<dbReference type="InterPro" id="IPR046335">
    <property type="entry name" value="LacI/GalR-like_sensor"/>
</dbReference>
<evidence type="ECO:0000256" key="2">
    <source>
        <dbReference type="ARBA" id="ARBA00023125"/>
    </source>
</evidence>
<dbReference type="InterPro" id="IPR010982">
    <property type="entry name" value="Lambda_DNA-bd_dom_sf"/>
</dbReference>
<dbReference type="PROSITE" id="PS50932">
    <property type="entry name" value="HTH_LACI_2"/>
    <property type="match status" value="1"/>
</dbReference>